<dbReference type="EMBL" id="WEKV01000020">
    <property type="protein sequence ID" value="KAB7782680.1"/>
    <property type="molecule type" value="Genomic_DNA"/>
</dbReference>
<organism evidence="3 4">
    <name type="scientific">Methylorubrum populi</name>
    <dbReference type="NCBI Taxonomy" id="223967"/>
    <lineage>
        <taxon>Bacteria</taxon>
        <taxon>Pseudomonadati</taxon>
        <taxon>Pseudomonadota</taxon>
        <taxon>Alphaproteobacteria</taxon>
        <taxon>Hyphomicrobiales</taxon>
        <taxon>Methylobacteriaceae</taxon>
        <taxon>Methylorubrum</taxon>
    </lineage>
</organism>
<evidence type="ECO:0008006" key="5">
    <source>
        <dbReference type="Google" id="ProtNLM"/>
    </source>
</evidence>
<name>A0A833J194_9HYPH</name>
<feature type="chain" id="PRO_5032527446" description="DUF4124 domain-containing protein" evidence="2">
    <location>
        <begin position="22"/>
        <end position="132"/>
    </location>
</feature>
<keyword evidence="2" id="KW-0732">Signal</keyword>
<dbReference type="Proteomes" id="UP000469949">
    <property type="component" value="Unassembled WGS sequence"/>
</dbReference>
<sequence length="132" mass="13816">MRRTLTALAALSAVAPVTAMAQAITNVNDCTFITDPIAVRRCIDGFQLRGPAAQYPQSAPIPPIETPAQAERDQLDSRTPPNASYKDSPGWLGESGTPPNPPAKASPSKGNAAKSSAHENPAAKTNVIDLNQ</sequence>
<evidence type="ECO:0000313" key="4">
    <source>
        <dbReference type="Proteomes" id="UP000469949"/>
    </source>
</evidence>
<feature type="region of interest" description="Disordered" evidence="1">
    <location>
        <begin position="52"/>
        <end position="132"/>
    </location>
</feature>
<gene>
    <name evidence="3" type="ORF">F8B43_5435</name>
</gene>
<comment type="caution">
    <text evidence="3">The sequence shown here is derived from an EMBL/GenBank/DDBJ whole genome shotgun (WGS) entry which is preliminary data.</text>
</comment>
<dbReference type="AlphaFoldDB" id="A0A833J194"/>
<evidence type="ECO:0000256" key="1">
    <source>
        <dbReference type="SAM" id="MobiDB-lite"/>
    </source>
</evidence>
<evidence type="ECO:0000256" key="2">
    <source>
        <dbReference type="SAM" id="SignalP"/>
    </source>
</evidence>
<evidence type="ECO:0000313" key="3">
    <source>
        <dbReference type="EMBL" id="KAB7782680.1"/>
    </source>
</evidence>
<feature type="signal peptide" evidence="2">
    <location>
        <begin position="1"/>
        <end position="21"/>
    </location>
</feature>
<reference evidence="3 4" key="1">
    <citation type="submission" date="2019-10" db="EMBL/GenBank/DDBJ databases">
        <title>Draft Genome Sequence of the Caffeine Degrading Methylotroph Methylorubrum populi PINKEL.</title>
        <authorList>
            <person name="Dawson S.C."/>
            <person name="Zhang X."/>
            <person name="Wright M.E."/>
            <person name="Sharma G."/>
            <person name="Langner J.T."/>
            <person name="Ditty J.L."/>
            <person name="Subuyuj G.A."/>
        </authorList>
    </citation>
    <scope>NUCLEOTIDE SEQUENCE [LARGE SCALE GENOMIC DNA]</scope>
    <source>
        <strain evidence="3 4">Pinkel</strain>
    </source>
</reference>
<protein>
    <recommendedName>
        <fullName evidence="5">DUF4124 domain-containing protein</fullName>
    </recommendedName>
</protein>
<accession>A0A833J194</accession>
<proteinExistence type="predicted"/>